<dbReference type="STRING" id="34027.SAMN05421829_103108"/>
<evidence type="ECO:0000256" key="1">
    <source>
        <dbReference type="SAM" id="Coils"/>
    </source>
</evidence>
<accession>A0A1N6R6G7</accession>
<dbReference type="OrthoDB" id="5787087at2"/>
<evidence type="ECO:0000313" key="3">
    <source>
        <dbReference type="Proteomes" id="UP000186819"/>
    </source>
</evidence>
<dbReference type="AlphaFoldDB" id="A0A1N6R6G7"/>
<gene>
    <name evidence="2" type="ORF">SAMN05421829_103108</name>
</gene>
<dbReference type="InterPro" id="IPR038444">
    <property type="entry name" value="DUF465_sf"/>
</dbReference>
<dbReference type="RefSeq" id="WP_050416593.1">
    <property type="nucleotide sequence ID" value="NZ_FTMD01000003.1"/>
</dbReference>
<dbReference type="InterPro" id="IPR007420">
    <property type="entry name" value="DUF465"/>
</dbReference>
<dbReference type="Gene3D" id="6.10.280.50">
    <property type="match status" value="1"/>
</dbReference>
<evidence type="ECO:0008006" key="4">
    <source>
        <dbReference type="Google" id="ProtNLM"/>
    </source>
</evidence>
<dbReference type="EMBL" id="FTMD01000003">
    <property type="protein sequence ID" value="SIQ24448.1"/>
    <property type="molecule type" value="Genomic_DNA"/>
</dbReference>
<protein>
    <recommendedName>
        <fullName evidence="4">DUF465 domain-containing protein</fullName>
    </recommendedName>
</protein>
<reference evidence="3" key="1">
    <citation type="submission" date="2017-01" db="EMBL/GenBank/DDBJ databases">
        <authorList>
            <person name="Varghese N."/>
            <person name="Submissions S."/>
        </authorList>
    </citation>
    <scope>NUCLEOTIDE SEQUENCE [LARGE SCALE GENOMIC DNA]</scope>
    <source>
        <strain evidence="3">ATCC 51758</strain>
    </source>
</reference>
<keyword evidence="3" id="KW-1185">Reference proteome</keyword>
<feature type="coiled-coil region" evidence="1">
    <location>
        <begin position="9"/>
        <end position="64"/>
    </location>
</feature>
<sequence length="71" mass="8438">MTEEAFDHVTSLQIRLTELRNEHRDLDDAISRLQDSPQEDELLLRRLKKRKLALKDRISVIQRMLDPNELA</sequence>
<dbReference type="Proteomes" id="UP000186819">
    <property type="component" value="Unassembled WGS sequence"/>
</dbReference>
<organism evidence="2 3">
    <name type="scientific">Aromatoleum tolulyticum</name>
    <dbReference type="NCBI Taxonomy" id="34027"/>
    <lineage>
        <taxon>Bacteria</taxon>
        <taxon>Pseudomonadati</taxon>
        <taxon>Pseudomonadota</taxon>
        <taxon>Betaproteobacteria</taxon>
        <taxon>Rhodocyclales</taxon>
        <taxon>Rhodocyclaceae</taxon>
        <taxon>Aromatoleum</taxon>
    </lineage>
</organism>
<keyword evidence="1" id="KW-0175">Coiled coil</keyword>
<evidence type="ECO:0000313" key="2">
    <source>
        <dbReference type="EMBL" id="SIQ24448.1"/>
    </source>
</evidence>
<proteinExistence type="predicted"/>
<dbReference type="Pfam" id="PF04325">
    <property type="entry name" value="DUF465"/>
    <property type="match status" value="1"/>
</dbReference>
<name>A0A1N6R6G7_9RHOO</name>